<dbReference type="InterPro" id="IPR005117">
    <property type="entry name" value="NiRdtase/SiRdtase_haem-b_fer"/>
</dbReference>
<dbReference type="SUPFAM" id="SSF57802">
    <property type="entry name" value="Rubredoxin-like"/>
    <property type="match status" value="1"/>
</dbReference>
<dbReference type="Proteomes" id="UP001324380">
    <property type="component" value="Chromosome"/>
</dbReference>
<feature type="coiled-coil region" evidence="5">
    <location>
        <begin position="303"/>
        <end position="330"/>
    </location>
</feature>
<dbReference type="RefSeq" id="WP_321562392.1">
    <property type="nucleotide sequence ID" value="NZ_CP139558.1"/>
</dbReference>
<protein>
    <submittedName>
        <fullName evidence="7">Rubredoxin</fullName>
    </submittedName>
</protein>
<gene>
    <name evidence="7" type="ORF">SNE25_28380</name>
</gene>
<dbReference type="Pfam" id="PF00301">
    <property type="entry name" value="Rubredoxin"/>
    <property type="match status" value="1"/>
</dbReference>
<dbReference type="Gene3D" id="2.20.28.10">
    <property type="match status" value="1"/>
</dbReference>
<evidence type="ECO:0000259" key="6">
    <source>
        <dbReference type="PROSITE" id="PS50903"/>
    </source>
</evidence>
<evidence type="ECO:0000256" key="3">
    <source>
        <dbReference type="ARBA" id="ARBA00022982"/>
    </source>
</evidence>
<keyword evidence="1" id="KW-0813">Transport</keyword>
<reference evidence="7 8" key="1">
    <citation type="submission" date="2023-11" db="EMBL/GenBank/DDBJ databases">
        <title>Analysis of the Genomes of Mucilaginibacter gossypii cycad 4 and M. sabulilitoris SNA2: microbes with the potential for plant growth promotion.</title>
        <authorList>
            <person name="Hirsch A.M."/>
            <person name="Humm E."/>
            <person name="Rubbi M."/>
            <person name="Del Vecchio G."/>
            <person name="Ha S.M."/>
            <person name="Pellegrini M."/>
            <person name="Gunsalus R.P."/>
        </authorList>
    </citation>
    <scope>NUCLEOTIDE SEQUENCE [LARGE SCALE GENOMIC DNA]</scope>
    <source>
        <strain evidence="7 8">SNA2</strain>
    </source>
</reference>
<dbReference type="Pfam" id="PF03460">
    <property type="entry name" value="NIR_SIR_ferr"/>
    <property type="match status" value="1"/>
</dbReference>
<accession>A0ABZ0TJD7</accession>
<evidence type="ECO:0000256" key="4">
    <source>
        <dbReference type="ARBA" id="ARBA00023004"/>
    </source>
</evidence>
<evidence type="ECO:0000313" key="8">
    <source>
        <dbReference type="Proteomes" id="UP001324380"/>
    </source>
</evidence>
<evidence type="ECO:0000313" key="7">
    <source>
        <dbReference type="EMBL" id="WPU93242.1"/>
    </source>
</evidence>
<dbReference type="CDD" id="cd00730">
    <property type="entry name" value="rubredoxin"/>
    <property type="match status" value="1"/>
</dbReference>
<evidence type="ECO:0000256" key="2">
    <source>
        <dbReference type="ARBA" id="ARBA00022723"/>
    </source>
</evidence>
<organism evidence="7 8">
    <name type="scientific">Mucilaginibacter sabulilitoris</name>
    <dbReference type="NCBI Taxonomy" id="1173583"/>
    <lineage>
        <taxon>Bacteria</taxon>
        <taxon>Pseudomonadati</taxon>
        <taxon>Bacteroidota</taxon>
        <taxon>Sphingobacteriia</taxon>
        <taxon>Sphingobacteriales</taxon>
        <taxon>Sphingobacteriaceae</taxon>
        <taxon>Mucilaginibacter</taxon>
    </lineage>
</organism>
<sequence length="488" mass="56918">MKQKETCCIKVNLPGGVVSAGDLYELLLIAENAGAVNIRIGNRQQLFFCIEADRLEDMEMDMLRAEISYEVDEDEFPNIISSYVTDAIFNTESWIKEGVYKDIFDLFNFRPQLKINLVDKHQTFVPFFSGNFNFITSDVNNYWFLYIRFPKTTDIYCWPSLIYSEDIPVWSNIAEKVIMSHKDLFYDKQKIDHQKFYDLVIAESDLISQPITEPLKLPDFQLPYYEGLNRYVNNKYWLGVYRRNELFPLEFMKDICTLCLKNRIGQLYTTPWKSLLIKGISEADRKEWGIVLNKYRVNIRHASNELNWQLENLNSESLELKQQLVREFEEYDLRTFRLCFAIKMQPKTGLPGSIIIKKREADVFDVLHTSDFNPNSKEYITYREKVPAQVLGHCLIELCNYFYSLLIDDSILLPAQTDGTADSKTEKEPHYIYQCKNCFSIYDKVYGDVVNGIAPGTDFELLPDYCCPVCDSSKECFIHVDNSAPVAK</sequence>
<keyword evidence="2" id="KW-0479">Metal-binding</keyword>
<keyword evidence="8" id="KW-1185">Reference proteome</keyword>
<evidence type="ECO:0000256" key="5">
    <source>
        <dbReference type="SAM" id="Coils"/>
    </source>
</evidence>
<proteinExistence type="predicted"/>
<keyword evidence="5" id="KW-0175">Coiled coil</keyword>
<name>A0ABZ0TJD7_9SPHI</name>
<dbReference type="PROSITE" id="PS50903">
    <property type="entry name" value="RUBREDOXIN_LIKE"/>
    <property type="match status" value="1"/>
</dbReference>
<evidence type="ECO:0000256" key="1">
    <source>
        <dbReference type="ARBA" id="ARBA00022448"/>
    </source>
</evidence>
<dbReference type="EMBL" id="CP139558">
    <property type="protein sequence ID" value="WPU93242.1"/>
    <property type="molecule type" value="Genomic_DNA"/>
</dbReference>
<dbReference type="InterPro" id="IPR024934">
    <property type="entry name" value="Rubredoxin-like_dom"/>
</dbReference>
<dbReference type="InterPro" id="IPR024935">
    <property type="entry name" value="Rubredoxin_dom"/>
</dbReference>
<keyword evidence="4" id="KW-0408">Iron</keyword>
<keyword evidence="3" id="KW-0249">Electron transport</keyword>
<feature type="domain" description="Rubredoxin-like" evidence="6">
    <location>
        <begin position="430"/>
        <end position="480"/>
    </location>
</feature>